<evidence type="ECO:0000313" key="2">
    <source>
        <dbReference type="Proteomes" id="UP000037035"/>
    </source>
</evidence>
<keyword evidence="2" id="KW-1185">Reference proteome</keyword>
<evidence type="ECO:0000313" key="1">
    <source>
        <dbReference type="EMBL" id="KNZ52388.1"/>
    </source>
</evidence>
<protein>
    <submittedName>
        <fullName evidence="1">Uncharacterized protein</fullName>
    </submittedName>
</protein>
<organism evidence="1 2">
    <name type="scientific">Puccinia sorghi</name>
    <dbReference type="NCBI Taxonomy" id="27349"/>
    <lineage>
        <taxon>Eukaryota</taxon>
        <taxon>Fungi</taxon>
        <taxon>Dikarya</taxon>
        <taxon>Basidiomycota</taxon>
        <taxon>Pucciniomycotina</taxon>
        <taxon>Pucciniomycetes</taxon>
        <taxon>Pucciniales</taxon>
        <taxon>Pucciniaceae</taxon>
        <taxon>Puccinia</taxon>
    </lineage>
</organism>
<accession>A0A0L6UV44</accession>
<name>A0A0L6UV44_9BASI</name>
<dbReference type="Proteomes" id="UP000037035">
    <property type="component" value="Unassembled WGS sequence"/>
</dbReference>
<reference evidence="1 2" key="1">
    <citation type="submission" date="2015-08" db="EMBL/GenBank/DDBJ databases">
        <title>Next Generation Sequencing and Analysis of the Genome of Puccinia sorghi L Schw, the Causal Agent of Maize Common Rust.</title>
        <authorList>
            <person name="Rochi L."/>
            <person name="Burguener G."/>
            <person name="Darino M."/>
            <person name="Turjanski A."/>
            <person name="Kreff E."/>
            <person name="Dieguez M.J."/>
            <person name="Sacco F."/>
        </authorList>
    </citation>
    <scope>NUCLEOTIDE SEQUENCE [LARGE SCALE GENOMIC DNA]</scope>
    <source>
        <strain evidence="1 2">RO10H11247</strain>
    </source>
</reference>
<dbReference type="VEuPathDB" id="FungiDB:VP01_3599g1"/>
<proteinExistence type="predicted"/>
<dbReference type="EMBL" id="LAVV01008611">
    <property type="protein sequence ID" value="KNZ52388.1"/>
    <property type="molecule type" value="Genomic_DNA"/>
</dbReference>
<gene>
    <name evidence="1" type="ORF">VP01_3599g1</name>
</gene>
<sequence>MLCFIRMTQRMKRVGPEHLGLKPPKFGPLLHVVFLLVPIRNATPPGSEPIALRLALLKSLSLLILAIISLSAPKTDAFSEPEAILGKLAKSYTLKNALLKRKNSSIFSPSDVYLLYRVIEFGIQKGRWISMAFQWWLISTWTYTQGFLALCQAGIGSFRKKILQHHMNNHGKSPKIYENLITQNYPKKKGLLNPKLMGEKTGYSGKIINTKIMKKCCKTGDIILVTTQIPNEVLGEMTPKNWRSNSQNFILEFVSPKMPASGSHWELEALQNKNGKHEQESELPFCVKPRESHQKNSNVFFFLKFREVVCKWLWRFRNSHILLVRLNALFD</sequence>
<dbReference type="AlphaFoldDB" id="A0A0L6UV44"/>
<comment type="caution">
    <text evidence="1">The sequence shown here is derived from an EMBL/GenBank/DDBJ whole genome shotgun (WGS) entry which is preliminary data.</text>
</comment>